<dbReference type="PANTHER" id="PTHR43316:SF3">
    <property type="entry name" value="HALOACID DEHALOGENASE, TYPE II (AFU_ORTHOLOGUE AFUA_2G07750)-RELATED"/>
    <property type="match status" value="1"/>
</dbReference>
<name>A0ABM8I9B7_9FIRM</name>
<dbReference type="SUPFAM" id="SSF56784">
    <property type="entry name" value="HAD-like"/>
    <property type="match status" value="1"/>
</dbReference>
<evidence type="ECO:0000313" key="2">
    <source>
        <dbReference type="EMBL" id="BDZ76664.1"/>
    </source>
</evidence>
<sequence length="244" mass="27905">MEHTQKITTVLFDLDGTLLPMELELFMKDYFQRLSQKMNLCGYDGNAVLDNIGKGIHAIHTNKSSRLNEEIFWESLSTAYKKEESSKLKDIFEEFYRVEFQAVQNVCGFTPDAKKAVHFCHEHGLDTILATTPLFPAIATCSRVRWAGLDPSDFSYITTYENSSRCKPSPEYYQEILTKRHLKPEECLMVGNDVSEDMPAATLGIQVFLLTDCLINTKNADISSYPQGDYSSLLQFIRRFLSHE</sequence>
<proteinExistence type="predicted"/>
<dbReference type="Gene3D" id="3.40.50.1000">
    <property type="entry name" value="HAD superfamily/HAD-like"/>
    <property type="match status" value="1"/>
</dbReference>
<dbReference type="PANTHER" id="PTHR43316">
    <property type="entry name" value="HYDROLASE, HALOACID DELAHOGENASE-RELATED"/>
    <property type="match status" value="1"/>
</dbReference>
<organism evidence="2 3">
    <name type="scientific">Claveliimonas bilis</name>
    <dbReference type="NCBI Taxonomy" id="3028070"/>
    <lineage>
        <taxon>Bacteria</taxon>
        <taxon>Bacillati</taxon>
        <taxon>Bacillota</taxon>
        <taxon>Clostridia</taxon>
        <taxon>Lachnospirales</taxon>
        <taxon>Lachnospiraceae</taxon>
        <taxon>Claveliimonas</taxon>
    </lineage>
</organism>
<dbReference type="Pfam" id="PF00702">
    <property type="entry name" value="Hydrolase"/>
    <property type="match status" value="1"/>
</dbReference>
<dbReference type="SFLD" id="SFLDG01129">
    <property type="entry name" value="C1.5:_HAD__Beta-PGM__Phosphata"/>
    <property type="match status" value="1"/>
</dbReference>
<accession>A0ABM8I9B7</accession>
<reference evidence="3" key="1">
    <citation type="journal article" date="2023" name="Int. J. Syst. Evol. Microbiol.">
        <title>Claveliimonas bilis gen. nov., sp. nov., deoxycholic acid-producing bacteria isolated from human faeces, and reclassification of Sellimonas monacensis Zenner et al. 2021 as Claveliimonas monacensis comb. nov.</title>
        <authorList>
            <person name="Hisatomi A."/>
            <person name="Kastawa N.W.E.P.G."/>
            <person name="Song I."/>
            <person name="Ohkuma M."/>
            <person name="Fukiya S."/>
            <person name="Sakamoto M."/>
        </authorList>
    </citation>
    <scope>NUCLEOTIDE SEQUENCE [LARGE SCALE GENOMIC DNA]</scope>
    <source>
        <strain evidence="3">12BBH14</strain>
    </source>
</reference>
<dbReference type="EMBL" id="AP027742">
    <property type="protein sequence ID" value="BDZ76664.1"/>
    <property type="molecule type" value="Genomic_DNA"/>
</dbReference>
<dbReference type="SFLD" id="SFLDS00003">
    <property type="entry name" value="Haloacid_Dehalogenase"/>
    <property type="match status" value="1"/>
</dbReference>
<keyword evidence="1" id="KW-0378">Hydrolase</keyword>
<keyword evidence="3" id="KW-1185">Reference proteome</keyword>
<protein>
    <submittedName>
        <fullName evidence="2">Haloacid dehalogenase</fullName>
    </submittedName>
</protein>
<dbReference type="RefSeq" id="WP_316266288.1">
    <property type="nucleotide sequence ID" value="NZ_AP027742.1"/>
</dbReference>
<evidence type="ECO:0000256" key="1">
    <source>
        <dbReference type="ARBA" id="ARBA00022801"/>
    </source>
</evidence>
<gene>
    <name evidence="2" type="ORF">Lac1_08470</name>
</gene>
<dbReference type="InterPro" id="IPR023214">
    <property type="entry name" value="HAD_sf"/>
</dbReference>
<dbReference type="InterPro" id="IPR051540">
    <property type="entry name" value="S-2-haloacid_dehalogenase"/>
</dbReference>
<dbReference type="InterPro" id="IPR036412">
    <property type="entry name" value="HAD-like_sf"/>
</dbReference>
<dbReference type="Proteomes" id="UP001305815">
    <property type="component" value="Chromosome"/>
</dbReference>
<evidence type="ECO:0000313" key="3">
    <source>
        <dbReference type="Proteomes" id="UP001305815"/>
    </source>
</evidence>